<evidence type="ECO:0000256" key="6">
    <source>
        <dbReference type="ARBA" id="ARBA00022840"/>
    </source>
</evidence>
<evidence type="ECO:0000256" key="2">
    <source>
        <dbReference type="ARBA" id="ARBA00005594"/>
    </source>
</evidence>
<dbReference type="FunFam" id="1.10.240.10:FF:000002">
    <property type="entry name" value="Tryptophan--tRNA ligase"/>
    <property type="match status" value="1"/>
</dbReference>
<dbReference type="PANTHER" id="PTHR43766">
    <property type="entry name" value="TRYPTOPHAN--TRNA LIGASE, MITOCHONDRIAL"/>
    <property type="match status" value="1"/>
</dbReference>
<protein>
    <recommendedName>
        <fullName evidence="3">tryptophan--tRNA ligase</fullName>
        <ecNumber evidence="3">6.1.1.2</ecNumber>
    </recommendedName>
    <alternativeName>
        <fullName evidence="9">Tryptophanyl-tRNA synthetase</fullName>
    </alternativeName>
</protein>
<dbReference type="PRINTS" id="PR01039">
    <property type="entry name" value="TRNASYNTHTRP"/>
</dbReference>
<dbReference type="GO" id="GO:0070183">
    <property type="term" value="P:mitochondrial tryptophanyl-tRNA aminoacylation"/>
    <property type="evidence" value="ECO:0007669"/>
    <property type="project" value="TreeGrafter"/>
</dbReference>
<name>A0AAV2AFM8_9ARAC</name>
<dbReference type="InterPro" id="IPR002305">
    <property type="entry name" value="aa-tRNA-synth_Ic"/>
</dbReference>
<evidence type="ECO:0000256" key="3">
    <source>
        <dbReference type="ARBA" id="ARBA00013161"/>
    </source>
</evidence>
<dbReference type="GO" id="GO:0004830">
    <property type="term" value="F:tryptophan-tRNA ligase activity"/>
    <property type="evidence" value="ECO:0007669"/>
    <property type="project" value="UniProtKB-EC"/>
</dbReference>
<dbReference type="PANTHER" id="PTHR43766:SF1">
    <property type="entry name" value="TRYPTOPHAN--TRNA LIGASE, MITOCHONDRIAL"/>
    <property type="match status" value="1"/>
</dbReference>
<evidence type="ECO:0000313" key="11">
    <source>
        <dbReference type="EMBL" id="CAL1282757.1"/>
    </source>
</evidence>
<comment type="similarity">
    <text evidence="2 10">Belongs to the class-I aminoacyl-tRNA synthetase family.</text>
</comment>
<dbReference type="InterPro" id="IPR014729">
    <property type="entry name" value="Rossmann-like_a/b/a_fold"/>
</dbReference>
<dbReference type="Gene3D" id="1.10.240.10">
    <property type="entry name" value="Tyrosyl-Transfer RNA Synthetase"/>
    <property type="match status" value="1"/>
</dbReference>
<dbReference type="SUPFAM" id="SSF52374">
    <property type="entry name" value="Nucleotidylyl transferase"/>
    <property type="match status" value="1"/>
</dbReference>
<evidence type="ECO:0000256" key="5">
    <source>
        <dbReference type="ARBA" id="ARBA00022741"/>
    </source>
</evidence>
<gene>
    <name evidence="11" type="ORF">LARSCL_LOCUS12244</name>
</gene>
<dbReference type="EC" id="6.1.1.2" evidence="3"/>
<keyword evidence="8 10" id="KW-0030">Aminoacyl-tRNA synthetase</keyword>
<evidence type="ECO:0000256" key="10">
    <source>
        <dbReference type="RuleBase" id="RU363036"/>
    </source>
</evidence>
<dbReference type="InterPro" id="IPR050203">
    <property type="entry name" value="Trp-tRNA_synthetase"/>
</dbReference>
<comment type="subcellular location">
    <subcellularLocation>
        <location evidence="1">Mitochondrion</location>
    </subcellularLocation>
</comment>
<dbReference type="Pfam" id="PF00579">
    <property type="entry name" value="tRNA-synt_1b"/>
    <property type="match status" value="1"/>
</dbReference>
<dbReference type="EMBL" id="CAXIEN010000160">
    <property type="protein sequence ID" value="CAL1282757.1"/>
    <property type="molecule type" value="Genomic_DNA"/>
</dbReference>
<sequence>MARLTHLPQYKAQEKSGSTENIPLGLYIYPILQSADILMYKASEVPVGEDQLQHIQLSQHLARLFNNRYGKTFPIPQPLVDESSARIKSLRQPDKKMSKSDSNIRNRIEITDPPDVMLKRIKEAITDMTSAVTYDPEQRPGVSNLILMHSLCTGNSCENICNEHQHLDTGQYKLVVAEAVIEYFRPIQAEFQRLISEPTHIIQIFEKGAEKASEIAQQTMKEVKKLVGLSHLVHV</sequence>
<dbReference type="InterPro" id="IPR002306">
    <property type="entry name" value="Trp-tRNA-ligase"/>
</dbReference>
<evidence type="ECO:0000256" key="9">
    <source>
        <dbReference type="ARBA" id="ARBA00030268"/>
    </source>
</evidence>
<dbReference type="GO" id="GO:0005759">
    <property type="term" value="C:mitochondrial matrix"/>
    <property type="evidence" value="ECO:0007669"/>
    <property type="project" value="TreeGrafter"/>
</dbReference>
<organism evidence="11 12">
    <name type="scientific">Larinioides sclopetarius</name>
    <dbReference type="NCBI Taxonomy" id="280406"/>
    <lineage>
        <taxon>Eukaryota</taxon>
        <taxon>Metazoa</taxon>
        <taxon>Ecdysozoa</taxon>
        <taxon>Arthropoda</taxon>
        <taxon>Chelicerata</taxon>
        <taxon>Arachnida</taxon>
        <taxon>Araneae</taxon>
        <taxon>Araneomorphae</taxon>
        <taxon>Entelegynae</taxon>
        <taxon>Araneoidea</taxon>
        <taxon>Araneidae</taxon>
        <taxon>Larinioides</taxon>
    </lineage>
</organism>
<dbReference type="Gene3D" id="3.40.50.620">
    <property type="entry name" value="HUPs"/>
    <property type="match status" value="1"/>
</dbReference>
<comment type="caution">
    <text evidence="11">The sequence shown here is derived from an EMBL/GenBank/DDBJ whole genome shotgun (WGS) entry which is preliminary data.</text>
</comment>
<keyword evidence="12" id="KW-1185">Reference proteome</keyword>
<evidence type="ECO:0000256" key="8">
    <source>
        <dbReference type="ARBA" id="ARBA00023146"/>
    </source>
</evidence>
<dbReference type="Proteomes" id="UP001497382">
    <property type="component" value="Unassembled WGS sequence"/>
</dbReference>
<evidence type="ECO:0000256" key="7">
    <source>
        <dbReference type="ARBA" id="ARBA00022917"/>
    </source>
</evidence>
<dbReference type="AlphaFoldDB" id="A0AAV2AFM8"/>
<keyword evidence="7 10" id="KW-0648">Protein biosynthesis</keyword>
<dbReference type="GO" id="GO:0005524">
    <property type="term" value="F:ATP binding"/>
    <property type="evidence" value="ECO:0007669"/>
    <property type="project" value="UniProtKB-KW"/>
</dbReference>
<evidence type="ECO:0000256" key="4">
    <source>
        <dbReference type="ARBA" id="ARBA00022598"/>
    </source>
</evidence>
<evidence type="ECO:0000256" key="1">
    <source>
        <dbReference type="ARBA" id="ARBA00004173"/>
    </source>
</evidence>
<evidence type="ECO:0000313" key="12">
    <source>
        <dbReference type="Proteomes" id="UP001497382"/>
    </source>
</evidence>
<keyword evidence="5 10" id="KW-0547">Nucleotide-binding</keyword>
<keyword evidence="6 10" id="KW-0067">ATP-binding</keyword>
<keyword evidence="4 10" id="KW-0436">Ligase</keyword>
<accession>A0AAV2AFM8</accession>
<reference evidence="11 12" key="1">
    <citation type="submission" date="2024-04" db="EMBL/GenBank/DDBJ databases">
        <authorList>
            <person name="Rising A."/>
            <person name="Reimegard J."/>
            <person name="Sonavane S."/>
            <person name="Akerstrom W."/>
            <person name="Nylinder S."/>
            <person name="Hedman E."/>
            <person name="Kallberg Y."/>
        </authorList>
    </citation>
    <scope>NUCLEOTIDE SEQUENCE [LARGE SCALE GENOMIC DNA]</scope>
</reference>
<proteinExistence type="inferred from homology"/>